<sequence>MPMPTPHALPDLALVSALLRNAARAEILPRAQSPDPRLKADGTWVTDADLAMQTRVQHELAALWPHIPLLGEEMSAEAQQQLMAKEAASPDGPGLWVLDPLDGTSNFSAGLPVFGPSLAWMQGGRVRLGVVVDVMRDEVFSAALSAGAFLNGQPLRVPATQVPLSKTIACIDFKRLSAPLATQLAMRPPYSSQRSIGSVALDWCWVAAGRFHLYLHGSQGLWDYAAGSLILSEAGGHGQTLAGEAVFNNTLEKRSAVCAGDAGLFAQWTQWLAANGGALD</sequence>
<dbReference type="PRINTS" id="PR00377">
    <property type="entry name" value="IMPHPHTASES"/>
</dbReference>
<evidence type="ECO:0000256" key="2">
    <source>
        <dbReference type="ARBA" id="ARBA00022723"/>
    </source>
</evidence>
<dbReference type="InterPro" id="IPR020550">
    <property type="entry name" value="Inositol_monophosphatase_CS"/>
</dbReference>
<evidence type="ECO:0000256" key="4">
    <source>
        <dbReference type="ARBA" id="ARBA00022842"/>
    </source>
</evidence>
<dbReference type="eggNOG" id="COG0483">
    <property type="taxonomic scope" value="Bacteria"/>
</dbReference>
<dbReference type="Proteomes" id="UP000002372">
    <property type="component" value="Chromosome"/>
</dbReference>
<protein>
    <submittedName>
        <fullName evidence="6">Inositol monophosphatase</fullName>
        <ecNumber evidence="6">3.1.3.25</ecNumber>
    </submittedName>
</protein>
<dbReference type="AlphaFoldDB" id="D6CPH9"/>
<accession>D6CPH9</accession>
<dbReference type="PROSITE" id="PS00629">
    <property type="entry name" value="IMP_1"/>
    <property type="match status" value="1"/>
</dbReference>
<dbReference type="Pfam" id="PF00459">
    <property type="entry name" value="Inositol_P"/>
    <property type="match status" value="1"/>
</dbReference>
<reference key="1">
    <citation type="submission" date="2009-07" db="EMBL/GenBank/DDBJ databases">
        <authorList>
            <person name="Genoscope - CEA"/>
        </authorList>
    </citation>
    <scope>NUCLEOTIDE SEQUENCE</scope>
    <source>
        <strain>3As</strain>
    </source>
</reference>
<dbReference type="GO" id="GO:0006020">
    <property type="term" value="P:inositol metabolic process"/>
    <property type="evidence" value="ECO:0007669"/>
    <property type="project" value="TreeGrafter"/>
</dbReference>
<comment type="cofactor">
    <cofactor evidence="5">
        <name>Mg(2+)</name>
        <dbReference type="ChEBI" id="CHEBI:18420"/>
    </cofactor>
</comment>
<feature type="binding site" evidence="5">
    <location>
        <position position="102"/>
    </location>
    <ligand>
        <name>Mg(2+)</name>
        <dbReference type="ChEBI" id="CHEBI:18420"/>
        <label>1</label>
        <note>catalytic</note>
    </ligand>
</feature>
<dbReference type="Gene3D" id="3.30.540.10">
    <property type="entry name" value="Fructose-1,6-Bisphosphatase, subunit A, domain 1"/>
    <property type="match status" value="1"/>
</dbReference>
<keyword evidence="4 5" id="KW-0460">Magnesium</keyword>
<dbReference type="CDD" id="cd01637">
    <property type="entry name" value="IMPase_like"/>
    <property type="match status" value="1"/>
</dbReference>
<keyword evidence="2 5" id="KW-0479">Metal-binding</keyword>
<dbReference type="EC" id="3.1.3.25" evidence="6"/>
<proteinExistence type="inferred from homology"/>
<keyword evidence="3 6" id="KW-0378">Hydrolase</keyword>
<dbReference type="KEGG" id="thi:THI_1216"/>
<name>D6CPH9_THIA3</name>
<dbReference type="InterPro" id="IPR020583">
    <property type="entry name" value="Inositol_monoP_metal-BS"/>
</dbReference>
<dbReference type="GO" id="GO:0007165">
    <property type="term" value="P:signal transduction"/>
    <property type="evidence" value="ECO:0007669"/>
    <property type="project" value="TreeGrafter"/>
</dbReference>
<dbReference type="PANTHER" id="PTHR20854:SF4">
    <property type="entry name" value="INOSITOL-1-MONOPHOSPHATASE-RELATED"/>
    <property type="match status" value="1"/>
</dbReference>
<feature type="binding site" evidence="5">
    <location>
        <position position="223"/>
    </location>
    <ligand>
        <name>Mg(2+)</name>
        <dbReference type="ChEBI" id="CHEBI:18420"/>
        <label>1</label>
        <note>catalytic</note>
    </ligand>
</feature>
<dbReference type="InterPro" id="IPR000760">
    <property type="entry name" value="Inositol_monophosphatase-like"/>
</dbReference>
<dbReference type="GO" id="GO:0046872">
    <property type="term" value="F:metal ion binding"/>
    <property type="evidence" value="ECO:0007669"/>
    <property type="project" value="UniProtKB-KW"/>
</dbReference>
<gene>
    <name evidence="6" type="ordered locus">THI_1216</name>
</gene>
<evidence type="ECO:0000256" key="3">
    <source>
        <dbReference type="ARBA" id="ARBA00022801"/>
    </source>
</evidence>
<dbReference type="Gene3D" id="3.40.190.80">
    <property type="match status" value="1"/>
</dbReference>
<organism evidence="6 7">
    <name type="scientific">Thiomonas arsenitoxydans (strain DSM 22701 / CIP 110005 / 3As)</name>
    <dbReference type="NCBI Taxonomy" id="426114"/>
    <lineage>
        <taxon>Bacteria</taxon>
        <taxon>Pseudomonadati</taxon>
        <taxon>Pseudomonadota</taxon>
        <taxon>Betaproteobacteria</taxon>
        <taxon>Burkholderiales</taxon>
        <taxon>Thiomonas</taxon>
    </lineage>
</organism>
<dbReference type="HOGENOM" id="CLU_044118_0_2_4"/>
<dbReference type="EMBL" id="FP475956">
    <property type="protein sequence ID" value="CAZ87909.1"/>
    <property type="molecule type" value="Genomic_DNA"/>
</dbReference>
<feature type="binding site" evidence="5">
    <location>
        <position position="72"/>
    </location>
    <ligand>
        <name>Mg(2+)</name>
        <dbReference type="ChEBI" id="CHEBI:18420"/>
        <label>1</label>
        <note>catalytic</note>
    </ligand>
</feature>
<dbReference type="SUPFAM" id="SSF56655">
    <property type="entry name" value="Carbohydrate phosphatase"/>
    <property type="match status" value="1"/>
</dbReference>
<dbReference type="PROSITE" id="PS00630">
    <property type="entry name" value="IMP_2"/>
    <property type="match status" value="1"/>
</dbReference>
<feature type="binding site" evidence="5">
    <location>
        <position position="99"/>
    </location>
    <ligand>
        <name>Mg(2+)</name>
        <dbReference type="ChEBI" id="CHEBI:18420"/>
        <label>1</label>
        <note>catalytic</note>
    </ligand>
</feature>
<evidence type="ECO:0000256" key="1">
    <source>
        <dbReference type="ARBA" id="ARBA00009759"/>
    </source>
</evidence>
<dbReference type="GO" id="GO:0046854">
    <property type="term" value="P:phosphatidylinositol phosphate biosynthetic process"/>
    <property type="evidence" value="ECO:0007669"/>
    <property type="project" value="InterPro"/>
</dbReference>
<reference evidence="7" key="2">
    <citation type="journal article" date="2010" name="PLoS Genet.">
        <title>Structure, function, and evolution of the Thiomonas spp. genome.</title>
        <authorList>
            <person name="Arsene-Ploetze F."/>
            <person name="Koechler S."/>
            <person name="Marchal M."/>
            <person name="Coppee J.Y."/>
            <person name="Chandler M."/>
            <person name="Bonnefoy V."/>
            <person name="Brochier-Armanet C."/>
            <person name="Barakat M."/>
            <person name="Barbe V."/>
            <person name="Battaglia-Brunet F."/>
            <person name="Bruneel O."/>
            <person name="Bryan C.G."/>
            <person name="Cleiss-Arnold J."/>
            <person name="Cruveiller S."/>
            <person name="Erhardt M."/>
            <person name="Heinrich-Salmeron A."/>
            <person name="Hommais F."/>
            <person name="Joulian C."/>
            <person name="Krin E."/>
            <person name="Lieutaud A."/>
            <person name="Lievremont D."/>
            <person name="Michel C."/>
            <person name="Muller D."/>
            <person name="Ortet P."/>
            <person name="Proux C."/>
            <person name="Siguier P."/>
            <person name="Roche D."/>
            <person name="Rouy Z."/>
            <person name="Salvignol G."/>
            <person name="Slyemi D."/>
            <person name="Talla E."/>
            <person name="Weiss S."/>
            <person name="Weissenbach J."/>
            <person name="Medigue C."/>
            <person name="Bertin P.N."/>
        </authorList>
    </citation>
    <scope>NUCLEOTIDE SEQUENCE [LARGE SCALE GENOMIC DNA]</scope>
    <source>
        <strain evidence="7">DSM 22701 / CIP 110005 / 3As</strain>
    </source>
</reference>
<evidence type="ECO:0000313" key="7">
    <source>
        <dbReference type="Proteomes" id="UP000002372"/>
    </source>
</evidence>
<evidence type="ECO:0000313" key="6">
    <source>
        <dbReference type="EMBL" id="CAZ87909.1"/>
    </source>
</evidence>
<dbReference type="GO" id="GO:0008934">
    <property type="term" value="F:inositol monophosphate 1-phosphatase activity"/>
    <property type="evidence" value="ECO:0007669"/>
    <property type="project" value="TreeGrafter"/>
</dbReference>
<comment type="similarity">
    <text evidence="1">Belongs to the inositol monophosphatase superfamily.</text>
</comment>
<dbReference type="PANTHER" id="PTHR20854">
    <property type="entry name" value="INOSITOL MONOPHOSPHATASE"/>
    <property type="match status" value="1"/>
</dbReference>
<feature type="binding site" evidence="5">
    <location>
        <position position="101"/>
    </location>
    <ligand>
        <name>Mg(2+)</name>
        <dbReference type="ChEBI" id="CHEBI:18420"/>
        <label>1</label>
        <note>catalytic</note>
    </ligand>
</feature>
<evidence type="ECO:0000256" key="5">
    <source>
        <dbReference type="PIRSR" id="PIRSR600760-2"/>
    </source>
</evidence>